<keyword evidence="2" id="KW-1185">Reference proteome</keyword>
<protein>
    <recommendedName>
        <fullName evidence="3">PLC-like phosphodiesterase</fullName>
    </recommendedName>
</protein>
<dbReference type="Proteomes" id="UP001149074">
    <property type="component" value="Unassembled WGS sequence"/>
</dbReference>
<dbReference type="PANTHER" id="PTHR13593:SF140">
    <property type="entry name" value="PLC-LIKE PHOSPHODIESTERASE"/>
    <property type="match status" value="1"/>
</dbReference>
<reference evidence="1" key="2">
    <citation type="journal article" date="2023" name="IMA Fungus">
        <title>Comparative genomic study of the Penicillium genus elucidates a diverse pangenome and 15 lateral gene transfer events.</title>
        <authorList>
            <person name="Petersen C."/>
            <person name="Sorensen T."/>
            <person name="Nielsen M.R."/>
            <person name="Sondergaard T.E."/>
            <person name="Sorensen J.L."/>
            <person name="Fitzpatrick D.A."/>
            <person name="Frisvad J.C."/>
            <person name="Nielsen K.L."/>
        </authorList>
    </citation>
    <scope>NUCLEOTIDE SEQUENCE</scope>
    <source>
        <strain evidence="1">IBT 30761</strain>
    </source>
</reference>
<evidence type="ECO:0000313" key="1">
    <source>
        <dbReference type="EMBL" id="KAJ5099036.1"/>
    </source>
</evidence>
<dbReference type="AlphaFoldDB" id="A0A9W9FF56"/>
<dbReference type="EMBL" id="JAPQKI010000005">
    <property type="protein sequence ID" value="KAJ5099036.1"/>
    <property type="molecule type" value="Genomic_DNA"/>
</dbReference>
<sequence>MRWSLLALAVGALAKDNDETTTDTITSASSTITGSSASLNWSDASTITNGSVYVPSGTYLTYTSVVTLGNGDHSTVVSSSLSGNATTTGNQTILTTSSNSLTVLVGSGGTTTISNNSMNATATHASTSSTPTQTNTTPCNGYSEFCMRNYSNITNVAAHNSPFVVPGNAASNQALGVTDQLNDGIRMLQFQTHNKSGEIHLCHTSCDILDAGTLEAYLTKVYQWMLKNPYNVVTFMMGNGDYLPPSAFVDPIEKSGLKSLIYTPTKVPMTLDDWPTLSEMILHNQRAVFFMDYQANETAVPWIMDEFSQMWETPFSPTNPAFPCTAQRPPGLSRKDALNRMYMANHNLNLQLNFGSLSLLIPNTADMVETNSADVNTSGSLGKMAANCTAKWDRPPNFLLVDYYNYGKPNGSVFEVAAEMNNVTWNGKCCGSKSAAAHMSVASVSTMALVAAGVQFVLSVF</sequence>
<name>A0A9W9FF56_9EURO</name>
<organism evidence="1 2">
    <name type="scientific">Penicillium argentinense</name>
    <dbReference type="NCBI Taxonomy" id="1131581"/>
    <lineage>
        <taxon>Eukaryota</taxon>
        <taxon>Fungi</taxon>
        <taxon>Dikarya</taxon>
        <taxon>Ascomycota</taxon>
        <taxon>Pezizomycotina</taxon>
        <taxon>Eurotiomycetes</taxon>
        <taxon>Eurotiomycetidae</taxon>
        <taxon>Eurotiales</taxon>
        <taxon>Aspergillaceae</taxon>
        <taxon>Penicillium</taxon>
    </lineage>
</organism>
<dbReference type="GeneID" id="81357510"/>
<dbReference type="Pfam" id="PF26146">
    <property type="entry name" value="PI-PLC_X"/>
    <property type="match status" value="1"/>
</dbReference>
<dbReference type="OrthoDB" id="7984201at2759"/>
<dbReference type="PANTHER" id="PTHR13593">
    <property type="match status" value="1"/>
</dbReference>
<dbReference type="Gene3D" id="3.20.20.190">
    <property type="entry name" value="Phosphatidylinositol (PI) phosphodiesterase"/>
    <property type="match status" value="1"/>
</dbReference>
<dbReference type="GO" id="GO:0008081">
    <property type="term" value="F:phosphoric diester hydrolase activity"/>
    <property type="evidence" value="ECO:0007669"/>
    <property type="project" value="InterPro"/>
</dbReference>
<dbReference type="InterPro" id="IPR017946">
    <property type="entry name" value="PLC-like_Pdiesterase_TIM-brl"/>
</dbReference>
<reference evidence="1" key="1">
    <citation type="submission" date="2022-11" db="EMBL/GenBank/DDBJ databases">
        <authorList>
            <person name="Petersen C."/>
        </authorList>
    </citation>
    <scope>NUCLEOTIDE SEQUENCE</scope>
    <source>
        <strain evidence="1">IBT 30761</strain>
    </source>
</reference>
<evidence type="ECO:0000313" key="2">
    <source>
        <dbReference type="Proteomes" id="UP001149074"/>
    </source>
</evidence>
<evidence type="ECO:0008006" key="3">
    <source>
        <dbReference type="Google" id="ProtNLM"/>
    </source>
</evidence>
<gene>
    <name evidence="1" type="ORF">N7532_006037</name>
</gene>
<dbReference type="RefSeq" id="XP_056474690.1">
    <property type="nucleotide sequence ID" value="XM_056618531.1"/>
</dbReference>
<accession>A0A9W9FF56</accession>
<dbReference type="GO" id="GO:0006629">
    <property type="term" value="P:lipid metabolic process"/>
    <property type="evidence" value="ECO:0007669"/>
    <property type="project" value="InterPro"/>
</dbReference>
<dbReference type="InterPro" id="IPR051057">
    <property type="entry name" value="PI-PLC_domain"/>
</dbReference>
<dbReference type="SUPFAM" id="SSF51695">
    <property type="entry name" value="PLC-like phosphodiesterases"/>
    <property type="match status" value="1"/>
</dbReference>
<comment type="caution">
    <text evidence="1">The sequence shown here is derived from an EMBL/GenBank/DDBJ whole genome shotgun (WGS) entry which is preliminary data.</text>
</comment>
<proteinExistence type="predicted"/>